<keyword evidence="1" id="KW-0472">Membrane</keyword>
<name>A0A9W6RYW0_9ACTN</name>
<evidence type="ECO:0000313" key="3">
    <source>
        <dbReference type="EMBL" id="GLY85316.1"/>
    </source>
</evidence>
<dbReference type="InterPro" id="IPR012495">
    <property type="entry name" value="TadE-like_dom"/>
</dbReference>
<feature type="transmembrane region" description="Helical" evidence="1">
    <location>
        <begin position="16"/>
        <end position="38"/>
    </location>
</feature>
<keyword evidence="1" id="KW-1133">Transmembrane helix</keyword>
<dbReference type="EMBL" id="BSTK01000004">
    <property type="protein sequence ID" value="GLY85316.1"/>
    <property type="molecule type" value="Genomic_DNA"/>
</dbReference>
<comment type="caution">
    <text evidence="3">The sequence shown here is derived from an EMBL/GenBank/DDBJ whole genome shotgun (WGS) entry which is preliminary data.</text>
</comment>
<evidence type="ECO:0000259" key="2">
    <source>
        <dbReference type="Pfam" id="PF07811"/>
    </source>
</evidence>
<protein>
    <recommendedName>
        <fullName evidence="2">TadE-like domain-containing protein</fullName>
    </recommendedName>
</protein>
<feature type="domain" description="TadE-like" evidence="2">
    <location>
        <begin position="8"/>
        <end position="50"/>
    </location>
</feature>
<proteinExistence type="predicted"/>
<sequence>MAADRDRGGVTVEFTAMLPLIIMALLLVWEAFLIGYAADLAGHAANEAAREAAVTTDRDRITQAARERVSGGWADARRLMVSVTADGYARVTVRPPLVFPGVVLPLDLSARSKIVRESTG</sequence>
<keyword evidence="1" id="KW-0812">Transmembrane</keyword>
<dbReference type="RefSeq" id="WP_285572156.1">
    <property type="nucleotide sequence ID" value="NZ_BSTK01000004.1"/>
</dbReference>
<evidence type="ECO:0000313" key="4">
    <source>
        <dbReference type="Proteomes" id="UP001165074"/>
    </source>
</evidence>
<dbReference type="AlphaFoldDB" id="A0A9W6RYW0"/>
<gene>
    <name evidence="3" type="ORF">Airi02_032450</name>
</gene>
<accession>A0A9W6RYW0</accession>
<dbReference type="Pfam" id="PF07811">
    <property type="entry name" value="TadE"/>
    <property type="match status" value="1"/>
</dbReference>
<keyword evidence="4" id="KW-1185">Reference proteome</keyword>
<evidence type="ECO:0000256" key="1">
    <source>
        <dbReference type="SAM" id="Phobius"/>
    </source>
</evidence>
<organism evidence="3 4">
    <name type="scientific">Actinoallomurus iriomotensis</name>
    <dbReference type="NCBI Taxonomy" id="478107"/>
    <lineage>
        <taxon>Bacteria</taxon>
        <taxon>Bacillati</taxon>
        <taxon>Actinomycetota</taxon>
        <taxon>Actinomycetes</taxon>
        <taxon>Streptosporangiales</taxon>
        <taxon>Thermomonosporaceae</taxon>
        <taxon>Actinoallomurus</taxon>
    </lineage>
</organism>
<reference evidence="3" key="1">
    <citation type="submission" date="2023-03" db="EMBL/GenBank/DDBJ databases">
        <title>Actinoallomurus iriomotensis NBRC 103684.</title>
        <authorList>
            <person name="Ichikawa N."/>
            <person name="Sato H."/>
            <person name="Tonouchi N."/>
        </authorList>
    </citation>
    <scope>NUCLEOTIDE SEQUENCE</scope>
    <source>
        <strain evidence="3">NBRC 103684</strain>
    </source>
</reference>
<dbReference type="Proteomes" id="UP001165074">
    <property type="component" value="Unassembled WGS sequence"/>
</dbReference>